<dbReference type="EMBL" id="CDHK01000004">
    <property type="protein sequence ID" value="CEO60016.1"/>
    <property type="molecule type" value="Genomic_DNA"/>
</dbReference>
<accession>A0A0F7VGK2</accession>
<dbReference type="AlphaFoldDB" id="A0A0F7VGK2"/>
<dbReference type="Proteomes" id="UP000042958">
    <property type="component" value="Unassembled WGS sequence"/>
</dbReference>
<evidence type="ECO:0000313" key="2">
    <source>
        <dbReference type="Proteomes" id="UP000042958"/>
    </source>
</evidence>
<gene>
    <name evidence="1" type="ORF">PMG11_04660</name>
</gene>
<organism evidence="1 2">
    <name type="scientific">Penicillium brasilianum</name>
    <dbReference type="NCBI Taxonomy" id="104259"/>
    <lineage>
        <taxon>Eukaryota</taxon>
        <taxon>Fungi</taxon>
        <taxon>Dikarya</taxon>
        <taxon>Ascomycota</taxon>
        <taxon>Pezizomycotina</taxon>
        <taxon>Eurotiomycetes</taxon>
        <taxon>Eurotiomycetidae</taxon>
        <taxon>Eurotiales</taxon>
        <taxon>Aspergillaceae</taxon>
        <taxon>Penicillium</taxon>
    </lineage>
</organism>
<reference evidence="2" key="1">
    <citation type="journal article" date="2015" name="Genome Announc.">
        <title>Draft genome sequence of the fungus Penicillium brasilianum MG11.</title>
        <authorList>
            <person name="Horn F."/>
            <person name="Linde J."/>
            <person name="Mattern D.J."/>
            <person name="Walther G."/>
            <person name="Guthke R."/>
            <person name="Brakhage A.A."/>
            <person name="Valiante V."/>
        </authorList>
    </citation>
    <scope>NUCLEOTIDE SEQUENCE [LARGE SCALE GENOMIC DNA]</scope>
    <source>
        <strain evidence="2">MG11</strain>
    </source>
</reference>
<evidence type="ECO:0000313" key="1">
    <source>
        <dbReference type="EMBL" id="CEO60016.1"/>
    </source>
</evidence>
<keyword evidence="2" id="KW-1185">Reference proteome</keyword>
<name>A0A0F7VGK2_PENBI</name>
<protein>
    <submittedName>
        <fullName evidence="1">Uncharacterized protein</fullName>
    </submittedName>
</protein>
<proteinExistence type="predicted"/>
<sequence>MSSPCLRRRSLTSVSTRGYQLKAHIVRRIGAPFPLATTLIDELIMTQKGLSKNIPRKSH</sequence>